<dbReference type="Proteomes" id="UP001515480">
    <property type="component" value="Unassembled WGS sequence"/>
</dbReference>
<keyword evidence="1" id="KW-1133">Transmembrane helix</keyword>
<reference evidence="2 3" key="1">
    <citation type="journal article" date="2024" name="Science">
        <title>Giant polyketide synthase enzymes in the biosynthesis of giant marine polyether toxins.</title>
        <authorList>
            <person name="Fallon T.R."/>
            <person name="Shende V.V."/>
            <person name="Wierzbicki I.H."/>
            <person name="Pendleton A.L."/>
            <person name="Watervoot N.F."/>
            <person name="Auber R.P."/>
            <person name="Gonzalez D.J."/>
            <person name="Wisecaver J.H."/>
            <person name="Moore B.S."/>
        </authorList>
    </citation>
    <scope>NUCLEOTIDE SEQUENCE [LARGE SCALE GENOMIC DNA]</scope>
    <source>
        <strain evidence="2 3">12B1</strain>
    </source>
</reference>
<accession>A0AB34JX72</accession>
<feature type="transmembrane region" description="Helical" evidence="1">
    <location>
        <begin position="79"/>
        <end position="99"/>
    </location>
</feature>
<dbReference type="EMBL" id="JBGBPQ010000004">
    <property type="protein sequence ID" value="KAL1525518.1"/>
    <property type="molecule type" value="Genomic_DNA"/>
</dbReference>
<name>A0AB34JX72_PRYPA</name>
<feature type="transmembrane region" description="Helical" evidence="1">
    <location>
        <begin position="39"/>
        <end position="59"/>
    </location>
</feature>
<dbReference type="AlphaFoldDB" id="A0AB34JX72"/>
<protein>
    <recommendedName>
        <fullName evidence="4">Alpha-1,3-glucosyltransferase</fullName>
    </recommendedName>
</protein>
<evidence type="ECO:0000313" key="3">
    <source>
        <dbReference type="Proteomes" id="UP001515480"/>
    </source>
</evidence>
<comment type="caution">
    <text evidence="2">The sequence shown here is derived from an EMBL/GenBank/DDBJ whole genome shotgun (WGS) entry which is preliminary data.</text>
</comment>
<gene>
    <name evidence="2" type="ORF">AB1Y20_020374</name>
</gene>
<evidence type="ECO:0008006" key="4">
    <source>
        <dbReference type="Google" id="ProtNLM"/>
    </source>
</evidence>
<feature type="transmembrane region" description="Helical" evidence="1">
    <location>
        <begin position="111"/>
        <end position="132"/>
    </location>
</feature>
<keyword evidence="1" id="KW-0472">Membrane</keyword>
<organism evidence="2 3">
    <name type="scientific">Prymnesium parvum</name>
    <name type="common">Toxic golden alga</name>
    <dbReference type="NCBI Taxonomy" id="97485"/>
    <lineage>
        <taxon>Eukaryota</taxon>
        <taxon>Haptista</taxon>
        <taxon>Haptophyta</taxon>
        <taxon>Prymnesiophyceae</taxon>
        <taxon>Prymnesiales</taxon>
        <taxon>Prymnesiaceae</taxon>
        <taxon>Prymnesium</taxon>
    </lineage>
</organism>
<sequence length="144" mass="15647">MGAAFLLLPIGVDTKKRICFALLACVLIQPPMYGQLSNIVFVSMSIAQVGALLLLAASIRDEGRAQAGGWESMELRNSLIVWFACHVPADFFVVYVLNLEESMSESFLNPSSIAALLLLISCMLVWVGEFLVAELGTVLHCRIG</sequence>
<evidence type="ECO:0000256" key="1">
    <source>
        <dbReference type="SAM" id="Phobius"/>
    </source>
</evidence>
<keyword evidence="3" id="KW-1185">Reference proteome</keyword>
<keyword evidence="1" id="KW-0812">Transmembrane</keyword>
<evidence type="ECO:0000313" key="2">
    <source>
        <dbReference type="EMBL" id="KAL1525518.1"/>
    </source>
</evidence>
<proteinExistence type="predicted"/>